<evidence type="ECO:0000313" key="6">
    <source>
        <dbReference type="Proteomes" id="UP000198981"/>
    </source>
</evidence>
<accession>A0A1G4XBI8</accession>
<evidence type="ECO:0000256" key="4">
    <source>
        <dbReference type="ARBA" id="ARBA00023136"/>
    </source>
</evidence>
<reference evidence="6" key="1">
    <citation type="submission" date="2016-10" db="EMBL/GenBank/DDBJ databases">
        <authorList>
            <person name="Varghese N."/>
            <person name="Submissions S."/>
        </authorList>
    </citation>
    <scope>NUCLEOTIDE SEQUENCE [LARGE SCALE GENOMIC DNA]</scope>
    <source>
        <strain evidence="6">DSM 45722</strain>
    </source>
</reference>
<name>A0A1G4XBI8_9ACTN</name>
<gene>
    <name evidence="5" type="ORF">SAMN03159343_0436</name>
</gene>
<dbReference type="AlphaFoldDB" id="A0A1G4XBI8"/>
<dbReference type="EMBL" id="FMUH01000001">
    <property type="protein sequence ID" value="SCX38535.1"/>
    <property type="molecule type" value="Genomic_DNA"/>
</dbReference>
<proteinExistence type="predicted"/>
<evidence type="ECO:0000313" key="5">
    <source>
        <dbReference type="EMBL" id="SCX38535.1"/>
    </source>
</evidence>
<evidence type="ECO:0000256" key="2">
    <source>
        <dbReference type="ARBA" id="ARBA00023034"/>
    </source>
</evidence>
<dbReference type="GO" id="GO:0070273">
    <property type="term" value="F:phosphatidylinositol-4-phosphate binding"/>
    <property type="evidence" value="ECO:0007669"/>
    <property type="project" value="InterPro"/>
</dbReference>
<keyword evidence="6" id="KW-1185">Reference proteome</keyword>
<dbReference type="Pfam" id="PF05719">
    <property type="entry name" value="GPP34"/>
    <property type="match status" value="1"/>
</dbReference>
<dbReference type="STRING" id="1960309.SAMN03159343_0436"/>
<dbReference type="Proteomes" id="UP000198981">
    <property type="component" value="Unassembled WGS sequence"/>
</dbReference>
<evidence type="ECO:0000256" key="1">
    <source>
        <dbReference type="ARBA" id="ARBA00004255"/>
    </source>
</evidence>
<dbReference type="RefSeq" id="WP_092799230.1">
    <property type="nucleotide sequence ID" value="NZ_FMUH01000001.1"/>
</dbReference>
<dbReference type="InterPro" id="IPR008628">
    <property type="entry name" value="GPP34-like"/>
</dbReference>
<keyword evidence="3" id="KW-0446">Lipid-binding</keyword>
<dbReference type="GO" id="GO:0005737">
    <property type="term" value="C:cytoplasm"/>
    <property type="evidence" value="ECO:0007669"/>
    <property type="project" value="UniProtKB-ARBA"/>
</dbReference>
<keyword evidence="4" id="KW-0472">Membrane</keyword>
<sequence length="231" mass="23887">MSRSVAAELLLLALDEKSGKGLVDGSTLNAALAGTAVAELAAAGALALQEVDGGEVKAGRLRRTGVARPSDPLLAEVVDTCHGKKPGDAVGALTTMTFTDRGAKLQEQLLAELVAEGVLTHERGKVLGLFPTQRWPEADPAVEREVRERVRAVLVLGAEPDPRTALLVSMLSVTKLAPKVFPGDDGKAVQARADAVRESGWAGGAVAKALEDLMAVVMVTTLVPVVVATSS</sequence>
<dbReference type="Gene3D" id="1.10.3630.10">
    <property type="entry name" value="yeast vps74-n-term truncation variant domain like"/>
    <property type="match status" value="1"/>
</dbReference>
<evidence type="ECO:0000256" key="3">
    <source>
        <dbReference type="ARBA" id="ARBA00023121"/>
    </source>
</evidence>
<protein>
    <submittedName>
        <fullName evidence="5">Golgi phosphoprotein 3 (GPP34)</fullName>
    </submittedName>
</protein>
<keyword evidence="2" id="KW-0333">Golgi apparatus</keyword>
<dbReference type="GO" id="GO:0012505">
    <property type="term" value="C:endomembrane system"/>
    <property type="evidence" value="ECO:0007669"/>
    <property type="project" value="UniProtKB-ARBA"/>
</dbReference>
<dbReference type="InterPro" id="IPR038261">
    <property type="entry name" value="GPP34-like_sf"/>
</dbReference>
<comment type="subcellular location">
    <subcellularLocation>
        <location evidence="1">Golgi apparatus membrane</location>
        <topology evidence="1">Peripheral membrane protein</topology>
        <orientation evidence="1">Cytoplasmic side</orientation>
    </subcellularLocation>
</comment>
<dbReference type="OrthoDB" id="4962633at2"/>
<organism evidence="5 6">
    <name type="scientific">Klenkia marina</name>
    <dbReference type="NCBI Taxonomy" id="1960309"/>
    <lineage>
        <taxon>Bacteria</taxon>
        <taxon>Bacillati</taxon>
        <taxon>Actinomycetota</taxon>
        <taxon>Actinomycetes</taxon>
        <taxon>Geodermatophilales</taxon>
        <taxon>Geodermatophilaceae</taxon>
        <taxon>Klenkia</taxon>
    </lineage>
</organism>